<evidence type="ECO:0000313" key="3">
    <source>
        <dbReference type="Proteomes" id="UP000054032"/>
    </source>
</evidence>
<feature type="region of interest" description="Disordered" evidence="1">
    <location>
        <begin position="158"/>
        <end position="227"/>
    </location>
</feature>
<dbReference type="RefSeq" id="XP_007683388.1">
    <property type="nucleotide sequence ID" value="XM_007685198.1"/>
</dbReference>
<dbReference type="Proteomes" id="UP000054032">
    <property type="component" value="Unassembled WGS sequence"/>
</dbReference>
<dbReference type="HOGENOM" id="CLU_1219515_0_0_1"/>
<keyword evidence="3" id="KW-1185">Reference proteome</keyword>
<dbReference type="AlphaFoldDB" id="W7A1Z6"/>
<reference evidence="2 3" key="1">
    <citation type="journal article" date="2013" name="PLoS Genet.">
        <title>Comparative genome structure, secondary metabolite, and effector coding capacity across Cochliobolus pathogens.</title>
        <authorList>
            <person name="Condon B.J."/>
            <person name="Leng Y."/>
            <person name="Wu D."/>
            <person name="Bushley K.E."/>
            <person name="Ohm R.A."/>
            <person name="Otillar R."/>
            <person name="Martin J."/>
            <person name="Schackwitz W."/>
            <person name="Grimwood J."/>
            <person name="MohdZainudin N."/>
            <person name="Xue C."/>
            <person name="Wang R."/>
            <person name="Manning V.A."/>
            <person name="Dhillon B."/>
            <person name="Tu Z.J."/>
            <person name="Steffenson B.J."/>
            <person name="Salamov A."/>
            <person name="Sun H."/>
            <person name="Lowry S."/>
            <person name="LaButti K."/>
            <person name="Han J."/>
            <person name="Copeland A."/>
            <person name="Lindquist E."/>
            <person name="Barry K."/>
            <person name="Schmutz J."/>
            <person name="Baker S.E."/>
            <person name="Ciuffetti L.M."/>
            <person name="Grigoriev I.V."/>
            <person name="Zhong S."/>
            <person name="Turgeon B.G."/>
        </authorList>
    </citation>
    <scope>NUCLEOTIDE SEQUENCE [LARGE SCALE GENOMIC DNA]</scope>
    <source>
        <strain evidence="2 3">ATCC 44560</strain>
    </source>
</reference>
<dbReference type="KEGG" id="bor:COCMIDRAFT_22381"/>
<organism evidence="2 3">
    <name type="scientific">Bipolaris oryzae ATCC 44560</name>
    <dbReference type="NCBI Taxonomy" id="930090"/>
    <lineage>
        <taxon>Eukaryota</taxon>
        <taxon>Fungi</taxon>
        <taxon>Dikarya</taxon>
        <taxon>Ascomycota</taxon>
        <taxon>Pezizomycotina</taxon>
        <taxon>Dothideomycetes</taxon>
        <taxon>Pleosporomycetidae</taxon>
        <taxon>Pleosporales</taxon>
        <taxon>Pleosporineae</taxon>
        <taxon>Pleosporaceae</taxon>
        <taxon>Bipolaris</taxon>
    </lineage>
</organism>
<evidence type="ECO:0000256" key="1">
    <source>
        <dbReference type="SAM" id="MobiDB-lite"/>
    </source>
</evidence>
<dbReference type="GeneID" id="19120239"/>
<accession>W7A1Z6</accession>
<sequence length="227" mass="23882">MPSVGVLACHRAGRGIDDGSGSSSRMQQQCYTRGRTTANVQDSHVVEMNVDGGWWDGATAVATGERGPPEIALSGIEGRIRRGMILAVGLDLGLLRYCTPRSPSLSLPPRVVVKADVGAGAGVGVGVSRGSRYGCGGGGNGWVGGWMDGWMDKLVAESSVPQRRRPKHSCTSASGREKCRGQPTGCSPSTARPPRRESASRRALTGHGEQRRRPPTLLDPGLAPLHH</sequence>
<dbReference type="EMBL" id="KI963926">
    <property type="protein sequence ID" value="EUC50051.1"/>
    <property type="molecule type" value="Genomic_DNA"/>
</dbReference>
<protein>
    <submittedName>
        <fullName evidence="2">Uncharacterized protein</fullName>
    </submittedName>
</protein>
<proteinExistence type="predicted"/>
<name>W7A1Z6_COCMI</name>
<gene>
    <name evidence="2" type="ORF">COCMIDRAFT_22381</name>
</gene>
<evidence type="ECO:0000313" key="2">
    <source>
        <dbReference type="EMBL" id="EUC50051.1"/>
    </source>
</evidence>